<keyword evidence="6 11" id="KW-0645">Protease</keyword>
<evidence type="ECO:0000256" key="9">
    <source>
        <dbReference type="ARBA" id="ARBA00022833"/>
    </source>
</evidence>
<dbReference type="Proteomes" id="UP001295684">
    <property type="component" value="Unassembled WGS sequence"/>
</dbReference>
<dbReference type="Gene3D" id="2.30.250.10">
    <property type="entry name" value="Aminopeptidase i, Domain 2"/>
    <property type="match status" value="1"/>
</dbReference>
<keyword evidence="7 11" id="KW-0479">Metal-binding</keyword>
<evidence type="ECO:0000256" key="2">
    <source>
        <dbReference type="ARBA" id="ARBA00001947"/>
    </source>
</evidence>
<evidence type="ECO:0000256" key="5">
    <source>
        <dbReference type="ARBA" id="ARBA00022438"/>
    </source>
</evidence>
<accession>A0AAD1XED0</accession>
<comment type="cofactor">
    <cofactor evidence="2">
        <name>Zn(2+)</name>
        <dbReference type="ChEBI" id="CHEBI:29105"/>
    </cofactor>
</comment>
<dbReference type="Gene3D" id="3.40.630.10">
    <property type="entry name" value="Zn peptidases"/>
    <property type="match status" value="1"/>
</dbReference>
<keyword evidence="10 11" id="KW-0482">Metalloprotease</keyword>
<keyword evidence="13" id="KW-1185">Reference proteome</keyword>
<dbReference type="AlphaFoldDB" id="A0AAD1XED0"/>
<dbReference type="Pfam" id="PF02127">
    <property type="entry name" value="Peptidase_M18"/>
    <property type="match status" value="1"/>
</dbReference>
<keyword evidence="9 11" id="KW-0862">Zinc</keyword>
<dbReference type="FunFam" id="2.30.250.10:FF:000001">
    <property type="entry name" value="Aspartyl aminopeptidase 1"/>
    <property type="match status" value="1"/>
</dbReference>
<dbReference type="CDD" id="cd05658">
    <property type="entry name" value="M18_DAP"/>
    <property type="match status" value="1"/>
</dbReference>
<dbReference type="NCBIfam" id="NF002759">
    <property type="entry name" value="PRK02813.1"/>
    <property type="match status" value="1"/>
</dbReference>
<evidence type="ECO:0000256" key="11">
    <source>
        <dbReference type="RuleBase" id="RU004386"/>
    </source>
</evidence>
<dbReference type="GO" id="GO:0008270">
    <property type="term" value="F:zinc ion binding"/>
    <property type="evidence" value="ECO:0007669"/>
    <property type="project" value="InterPro"/>
</dbReference>
<comment type="catalytic activity">
    <reaction evidence="1">
        <text>Release of an N-terminal aspartate or glutamate from a peptide, with a preference for aspartate.</text>
        <dbReference type="EC" id="3.4.11.21"/>
    </reaction>
</comment>
<evidence type="ECO:0000256" key="1">
    <source>
        <dbReference type="ARBA" id="ARBA00001335"/>
    </source>
</evidence>
<evidence type="ECO:0000256" key="4">
    <source>
        <dbReference type="ARBA" id="ARBA00011965"/>
    </source>
</evidence>
<dbReference type="EMBL" id="CAMPGE010009208">
    <property type="protein sequence ID" value="CAI2368082.1"/>
    <property type="molecule type" value="Genomic_DNA"/>
</dbReference>
<protein>
    <recommendedName>
        <fullName evidence="4">aspartyl aminopeptidase</fullName>
        <ecNumber evidence="4">3.4.11.21</ecNumber>
    </recommendedName>
</protein>
<evidence type="ECO:0000313" key="12">
    <source>
        <dbReference type="EMBL" id="CAI2368082.1"/>
    </source>
</evidence>
<evidence type="ECO:0000256" key="10">
    <source>
        <dbReference type="ARBA" id="ARBA00023049"/>
    </source>
</evidence>
<proteinExistence type="inferred from homology"/>
<dbReference type="InterPro" id="IPR023358">
    <property type="entry name" value="Peptidase_M18_dom2"/>
</dbReference>
<dbReference type="SUPFAM" id="SSF53187">
    <property type="entry name" value="Zn-dependent exopeptidases"/>
    <property type="match status" value="1"/>
</dbReference>
<evidence type="ECO:0000256" key="3">
    <source>
        <dbReference type="ARBA" id="ARBA00008290"/>
    </source>
</evidence>
<keyword evidence="8 11" id="KW-0378">Hydrolase</keyword>
<dbReference type="InterPro" id="IPR001948">
    <property type="entry name" value="Peptidase_M18"/>
</dbReference>
<comment type="caution">
    <text evidence="12">The sequence shown here is derived from an EMBL/GenBank/DDBJ whole genome shotgun (WGS) entry which is preliminary data.</text>
</comment>
<evidence type="ECO:0000313" key="13">
    <source>
        <dbReference type="Proteomes" id="UP001295684"/>
    </source>
</evidence>
<dbReference type="GO" id="GO:0006508">
    <property type="term" value="P:proteolysis"/>
    <property type="evidence" value="ECO:0007669"/>
    <property type="project" value="UniProtKB-KW"/>
</dbReference>
<dbReference type="EC" id="3.4.11.21" evidence="4"/>
<dbReference type="PANTHER" id="PTHR28570">
    <property type="entry name" value="ASPARTYL AMINOPEPTIDASE"/>
    <property type="match status" value="1"/>
</dbReference>
<dbReference type="GO" id="GO:0004177">
    <property type="term" value="F:aminopeptidase activity"/>
    <property type="evidence" value="ECO:0007669"/>
    <property type="project" value="UniProtKB-KW"/>
</dbReference>
<evidence type="ECO:0000256" key="7">
    <source>
        <dbReference type="ARBA" id="ARBA00022723"/>
    </source>
</evidence>
<evidence type="ECO:0000256" key="6">
    <source>
        <dbReference type="ARBA" id="ARBA00022670"/>
    </source>
</evidence>
<keyword evidence="5 11" id="KW-0031">Aminopeptidase</keyword>
<dbReference type="PRINTS" id="PR00932">
    <property type="entry name" value="AMINO1PTASE"/>
</dbReference>
<organism evidence="12 13">
    <name type="scientific">Euplotes crassus</name>
    <dbReference type="NCBI Taxonomy" id="5936"/>
    <lineage>
        <taxon>Eukaryota</taxon>
        <taxon>Sar</taxon>
        <taxon>Alveolata</taxon>
        <taxon>Ciliophora</taxon>
        <taxon>Intramacronucleata</taxon>
        <taxon>Spirotrichea</taxon>
        <taxon>Hypotrichia</taxon>
        <taxon>Euplotida</taxon>
        <taxon>Euplotidae</taxon>
        <taxon>Moneuplotes</taxon>
    </lineage>
</organism>
<reference evidence="12" key="1">
    <citation type="submission" date="2023-07" db="EMBL/GenBank/DDBJ databases">
        <authorList>
            <consortium name="AG Swart"/>
            <person name="Singh M."/>
            <person name="Singh A."/>
            <person name="Seah K."/>
            <person name="Emmerich C."/>
        </authorList>
    </citation>
    <scope>NUCLEOTIDE SEQUENCE</scope>
    <source>
        <strain evidence="12">DP1</strain>
    </source>
</reference>
<dbReference type="SUPFAM" id="SSF101821">
    <property type="entry name" value="Aminopeptidase/glucanase lid domain"/>
    <property type="match status" value="1"/>
</dbReference>
<dbReference type="PANTHER" id="PTHR28570:SF3">
    <property type="entry name" value="ASPARTYL AMINOPEPTIDASE"/>
    <property type="match status" value="1"/>
</dbReference>
<name>A0AAD1XED0_EUPCR</name>
<evidence type="ECO:0000256" key="8">
    <source>
        <dbReference type="ARBA" id="ARBA00022801"/>
    </source>
</evidence>
<gene>
    <name evidence="12" type="ORF">ECRASSUSDP1_LOCUS9371</name>
</gene>
<sequence length="480" mass="53782">MATRLTKELFREAQTYSQTIVNGLNKAVSPFHSVATVKSLLHKQDFKELKETEEWELEGGSKYYFTRNNSSICAFAIGKNVREGSVPNSFKLVGCHTDSPTIRIAPISNIDKAGYKEMGVQCYGGGIWNTWFDRDLTFAGRVVTYNDDTGRLEDKLWHHKNPLIRIPNLAIHLCSADERTNKEKHLKPIIATSIIDALMDPSSDEEEKIVKESRYSIEKKHLKSFLDLMAGEIDTKAENIVDFELSMVDTNKSCLMGLHKEFISSGRLDNMLSSLVATHSLLDVSKDIPDDNSVNMIYLFDHEEVGSKSDQGADGVLVKDSLERIYASFNEGMIDVGYKSALRHSLCISADMAHAIHPNYADKHQAQHTPMMHKGIVLKTNCNQRYMTDSVNSAIIRELANRADVPLQDFMIKQDLPCGSTIGPALASTVGMKVIDIGAPQLSMHSCREICGTTDTLYYHNLFCEFFRNFQDVAGSILDH</sequence>
<dbReference type="GO" id="GO:0008237">
    <property type="term" value="F:metallopeptidase activity"/>
    <property type="evidence" value="ECO:0007669"/>
    <property type="project" value="UniProtKB-KW"/>
</dbReference>
<comment type="similarity">
    <text evidence="3 11">Belongs to the peptidase M18 family.</text>
</comment>
<dbReference type="GO" id="GO:0005737">
    <property type="term" value="C:cytoplasm"/>
    <property type="evidence" value="ECO:0007669"/>
    <property type="project" value="UniProtKB-ARBA"/>
</dbReference>